<organism evidence="3 4">
    <name type="scientific">Rubritalea squalenifaciens DSM 18772</name>
    <dbReference type="NCBI Taxonomy" id="1123071"/>
    <lineage>
        <taxon>Bacteria</taxon>
        <taxon>Pseudomonadati</taxon>
        <taxon>Verrucomicrobiota</taxon>
        <taxon>Verrucomicrobiia</taxon>
        <taxon>Verrucomicrobiales</taxon>
        <taxon>Rubritaleaceae</taxon>
        <taxon>Rubritalea</taxon>
    </lineage>
</organism>
<dbReference type="EMBL" id="FQYR01000005">
    <property type="protein sequence ID" value="SHJ96498.1"/>
    <property type="molecule type" value="Genomic_DNA"/>
</dbReference>
<proteinExistence type="predicted"/>
<keyword evidence="1" id="KW-0175">Coiled coil</keyword>
<keyword evidence="4" id="KW-1185">Reference proteome</keyword>
<reference evidence="3 4" key="1">
    <citation type="submission" date="2016-11" db="EMBL/GenBank/DDBJ databases">
        <authorList>
            <person name="Jaros S."/>
            <person name="Januszkiewicz K."/>
            <person name="Wedrychowicz H."/>
        </authorList>
    </citation>
    <scope>NUCLEOTIDE SEQUENCE [LARGE SCALE GENOMIC DNA]</scope>
    <source>
        <strain evidence="3 4">DSM 18772</strain>
    </source>
</reference>
<feature type="coiled-coil region" evidence="1">
    <location>
        <begin position="33"/>
        <end position="118"/>
    </location>
</feature>
<sequence length="339" mass="38783">MTMSFAKYITTPLTVSLLSCLLLSSCDVDWRSRKQIEEEKKEQMEHEQTLRELEATRRSVEASKALEKQKAAELAAKRAAEEAEEKELERQRVEEQKRLEEEARLAELQLKEDQYRERQRLQACIQFKGRKFASLTLRNGDTLENLKVTSADAIGVSFMHAHGIKRIPFTNLPDEIREACHYDPEAAKRREKLELKYKQAQYEAAHKLEMLERERKIKLKQLTTLSGDSPSSNTKPSTTPKASTQQGSLTVTVSGINQLGRDYKRGQKLLKIRAFANVPAYIEFNGERIVTLQPFVAREVDRMTSLTGQYKVVLRSVKDGAILDQESHNRKTGLSTSEL</sequence>
<evidence type="ECO:0000313" key="4">
    <source>
        <dbReference type="Proteomes" id="UP000184510"/>
    </source>
</evidence>
<feature type="region of interest" description="Disordered" evidence="2">
    <location>
        <begin position="221"/>
        <end position="249"/>
    </location>
</feature>
<dbReference type="STRING" id="1123071.SAMN02745181_2892"/>
<protein>
    <submittedName>
        <fullName evidence="3">Uncharacterized protein</fullName>
    </submittedName>
</protein>
<dbReference type="Proteomes" id="UP000184510">
    <property type="component" value="Unassembled WGS sequence"/>
</dbReference>
<gene>
    <name evidence="3" type="ORF">SAMN02745181_2892</name>
</gene>
<evidence type="ECO:0000256" key="1">
    <source>
        <dbReference type="SAM" id="Coils"/>
    </source>
</evidence>
<evidence type="ECO:0000256" key="2">
    <source>
        <dbReference type="SAM" id="MobiDB-lite"/>
    </source>
</evidence>
<dbReference type="PROSITE" id="PS51257">
    <property type="entry name" value="PROKAR_LIPOPROTEIN"/>
    <property type="match status" value="1"/>
</dbReference>
<dbReference type="InParanoid" id="A0A1M6NLC4"/>
<accession>A0A1M6NLC4</accession>
<name>A0A1M6NLC4_9BACT</name>
<feature type="compositionally biased region" description="Low complexity" evidence="2">
    <location>
        <begin position="229"/>
        <end position="244"/>
    </location>
</feature>
<dbReference type="AlphaFoldDB" id="A0A1M6NLC4"/>
<evidence type="ECO:0000313" key="3">
    <source>
        <dbReference type="EMBL" id="SHJ96498.1"/>
    </source>
</evidence>